<dbReference type="AlphaFoldDB" id="A0A1I2XPU9"/>
<dbReference type="SUPFAM" id="SSF103378">
    <property type="entry name" value="2-methylcitrate dehydratase PrpD"/>
    <property type="match status" value="1"/>
</dbReference>
<reference evidence="1 2" key="1">
    <citation type="submission" date="2016-10" db="EMBL/GenBank/DDBJ databases">
        <authorList>
            <person name="de Groot N.N."/>
        </authorList>
    </citation>
    <scope>NUCLEOTIDE SEQUENCE [LARGE SCALE GENOMIC DNA]</scope>
    <source>
        <strain evidence="1 2">OK461</strain>
    </source>
</reference>
<evidence type="ECO:0008006" key="3">
    <source>
        <dbReference type="Google" id="ProtNLM"/>
    </source>
</evidence>
<dbReference type="GO" id="GO:0016829">
    <property type="term" value="F:lyase activity"/>
    <property type="evidence" value="ECO:0007669"/>
    <property type="project" value="InterPro"/>
</dbReference>
<dbReference type="InterPro" id="IPR036148">
    <property type="entry name" value="MmgE/PrpD_sf"/>
</dbReference>
<gene>
    <name evidence="1" type="ORF">SAMN02787118_15019</name>
</gene>
<evidence type="ECO:0000313" key="1">
    <source>
        <dbReference type="EMBL" id="SFH15405.1"/>
    </source>
</evidence>
<accession>A0A1I2XPU9</accession>
<organism evidence="1 2">
    <name type="scientific">Streptomyces mirabilis</name>
    <dbReference type="NCBI Taxonomy" id="68239"/>
    <lineage>
        <taxon>Bacteria</taxon>
        <taxon>Bacillati</taxon>
        <taxon>Actinomycetota</taxon>
        <taxon>Actinomycetes</taxon>
        <taxon>Kitasatosporales</taxon>
        <taxon>Streptomycetaceae</taxon>
        <taxon>Streptomyces</taxon>
    </lineage>
</organism>
<dbReference type="EMBL" id="FONR01000050">
    <property type="protein sequence ID" value="SFH15405.1"/>
    <property type="molecule type" value="Genomic_DNA"/>
</dbReference>
<name>A0A1I2XPU9_9ACTN</name>
<dbReference type="Proteomes" id="UP000181942">
    <property type="component" value="Unassembled WGS sequence"/>
</dbReference>
<protein>
    <recommendedName>
        <fullName evidence="3">MmgE/PrpD family protein</fullName>
    </recommendedName>
</protein>
<evidence type="ECO:0000313" key="2">
    <source>
        <dbReference type="Proteomes" id="UP000181942"/>
    </source>
</evidence>
<sequence>MKPSRTVRPTFDDPNVVSDAGVVPALRLGESAGPYDLLEEALTVDSPNATAKTTGVVGGMLADADSIDDLETRVEVNRGRPGNPLFDEEMARKFHNSSVRSLPEEHAAKIAARTLALPDAQSVEDLTALLTSAGER</sequence>
<proteinExistence type="predicted"/>